<protein>
    <submittedName>
        <fullName evidence="16">TonB-dependent siderophore receptor</fullName>
    </submittedName>
</protein>
<keyword evidence="5" id="KW-0410">Iron transport</keyword>
<keyword evidence="9 12" id="KW-0472">Membrane</keyword>
<keyword evidence="10 16" id="KW-0675">Receptor</keyword>
<evidence type="ECO:0000256" key="11">
    <source>
        <dbReference type="ARBA" id="ARBA00023237"/>
    </source>
</evidence>
<evidence type="ECO:0000256" key="4">
    <source>
        <dbReference type="ARBA" id="ARBA00022452"/>
    </source>
</evidence>
<keyword evidence="3 12" id="KW-0813">Transport</keyword>
<dbReference type="RefSeq" id="WP_267981194.1">
    <property type="nucleotide sequence ID" value="NZ_JAPQKF010000005.1"/>
</dbReference>
<evidence type="ECO:0000313" key="17">
    <source>
        <dbReference type="Proteomes" id="UP001168524"/>
    </source>
</evidence>
<comment type="caution">
    <text evidence="16">The sequence shown here is derived from an EMBL/GenBank/DDBJ whole genome shotgun (WGS) entry which is preliminary data.</text>
</comment>
<evidence type="ECO:0000256" key="13">
    <source>
        <dbReference type="RuleBase" id="RU003357"/>
    </source>
</evidence>
<evidence type="ECO:0000256" key="6">
    <source>
        <dbReference type="ARBA" id="ARBA00022692"/>
    </source>
</evidence>
<keyword evidence="14" id="KW-0732">Signal</keyword>
<accession>A0ABT7WQK7</accession>
<keyword evidence="7" id="KW-0408">Iron</keyword>
<dbReference type="InterPro" id="IPR010105">
    <property type="entry name" value="TonB_sidphr_rcpt"/>
</dbReference>
<keyword evidence="5" id="KW-0406">Ion transport</keyword>
<dbReference type="NCBIfam" id="TIGR01783">
    <property type="entry name" value="TonB-siderophor"/>
    <property type="match status" value="1"/>
</dbReference>
<dbReference type="InterPro" id="IPR012910">
    <property type="entry name" value="Plug_dom"/>
</dbReference>
<feature type="domain" description="Secretin/TonB short N-terminal" evidence="15">
    <location>
        <begin position="59"/>
        <end position="110"/>
    </location>
</feature>
<dbReference type="CDD" id="cd01347">
    <property type="entry name" value="ligand_gated_channel"/>
    <property type="match status" value="1"/>
</dbReference>
<keyword evidence="6 12" id="KW-0812">Transmembrane</keyword>
<evidence type="ECO:0000256" key="8">
    <source>
        <dbReference type="ARBA" id="ARBA00023077"/>
    </source>
</evidence>
<proteinExistence type="inferred from homology"/>
<keyword evidence="17" id="KW-1185">Reference proteome</keyword>
<comment type="subcellular location">
    <subcellularLocation>
        <location evidence="1 12">Cell outer membrane</location>
        <topology evidence="1 12">Multi-pass membrane protein</topology>
    </subcellularLocation>
</comment>
<evidence type="ECO:0000256" key="10">
    <source>
        <dbReference type="ARBA" id="ARBA00023170"/>
    </source>
</evidence>
<dbReference type="EMBL" id="JAUDZE010000005">
    <property type="protein sequence ID" value="MDN0014965.1"/>
    <property type="molecule type" value="Genomic_DNA"/>
</dbReference>
<evidence type="ECO:0000259" key="15">
    <source>
        <dbReference type="SMART" id="SM00965"/>
    </source>
</evidence>
<name>A0ABT7WQK7_9GAMM</name>
<dbReference type="InterPro" id="IPR036942">
    <property type="entry name" value="Beta-barrel_TonB_sf"/>
</dbReference>
<dbReference type="InterPro" id="IPR037066">
    <property type="entry name" value="Plug_dom_sf"/>
</dbReference>
<feature type="signal peptide" evidence="14">
    <location>
        <begin position="1"/>
        <end position="30"/>
    </location>
</feature>
<dbReference type="Gene3D" id="2.170.130.10">
    <property type="entry name" value="TonB-dependent receptor, plug domain"/>
    <property type="match status" value="1"/>
</dbReference>
<sequence>MLHQKNHLSYAIRLVLLSGSLLTTSTWIQAAPTPVAKNIEVDAGNLDQALAQFAGFSGVQLAYDPALVAGQKTPGLKGNYTFEQGITQLLKNTGLQLIKRDDGTWMIIQPRNQVHEAGKLQNINVQASRSARQQNGNGVAQLPVITVNAERTNKLTLGKAEQSIKETPQSVSIINRDELDKRNLTDLSDALDKVTGVSLWQGSVFDDTFVSRGLEIQNIRVDGVSSALKLQDLSQFEQIEVLRGADGLFNGNGEPSASVNLVRKKPLKANQVMAELSAGSWNNYRTSLDVTGPIALDGVLRGRLVGTWNDQDFFYEVAEKNRKSLYGILEYDILPSTTASIGFNYDKLQGKQDWIGLPRYIDGRDIGFDRKTSFIANWSNIEAESTQYFAALNHEFNDDWKLKLNVTKEHLLKLNEYSRLAGSVDPITNMTSLSYIKNGGEPDSWVADINIQGKFNLFGKQHSTVFGIDYQDKEDPFHYIAGQRSANYTFNIFSFDHDAAIARPISHDYTPIRTLYTKQLGLYGTVKWQLTDPLKIITGARLNNYDFLQKDGDGKITYDYEDKNVFVPFIGLTYDLTKDWLVYASTAETFKSQANRLDVNKKPLDPITGRTYEIGLKGDLWDGRGNLSVSTYRTERKNEAALIYTETVDDGNGSSCCYIGSGKAVMSGLELELTGEILPKLTGSIGYTYFDNKDDFKTISWRKITQPYHTLKAWLDYQIEDWTIGMNVSAQSEQYATGSTPTTYDANTGKWGAPYVDYKFSSPSHAVWGTQVSYQINPHLNASFRVNNLFDKVYWQTIGDASGYNWYGEPRNFMLTLRAKY</sequence>
<feature type="chain" id="PRO_5046351826" evidence="14">
    <location>
        <begin position="31"/>
        <end position="821"/>
    </location>
</feature>
<dbReference type="Proteomes" id="UP001168524">
    <property type="component" value="Unassembled WGS sequence"/>
</dbReference>
<evidence type="ECO:0000256" key="7">
    <source>
        <dbReference type="ARBA" id="ARBA00023004"/>
    </source>
</evidence>
<evidence type="ECO:0000256" key="5">
    <source>
        <dbReference type="ARBA" id="ARBA00022496"/>
    </source>
</evidence>
<dbReference type="PANTHER" id="PTHR32552">
    <property type="entry name" value="FERRICHROME IRON RECEPTOR-RELATED"/>
    <property type="match status" value="1"/>
</dbReference>
<dbReference type="InterPro" id="IPR011662">
    <property type="entry name" value="Secretin/TonB_short_N"/>
</dbReference>
<dbReference type="SUPFAM" id="SSF56935">
    <property type="entry name" value="Porins"/>
    <property type="match status" value="1"/>
</dbReference>
<comment type="similarity">
    <text evidence="2 12 13">Belongs to the TonB-dependent receptor family.</text>
</comment>
<dbReference type="InterPro" id="IPR000531">
    <property type="entry name" value="Beta-barrel_TonB"/>
</dbReference>
<evidence type="ECO:0000313" key="16">
    <source>
        <dbReference type="EMBL" id="MDN0014965.1"/>
    </source>
</evidence>
<dbReference type="SMART" id="SM00965">
    <property type="entry name" value="STN"/>
    <property type="match status" value="1"/>
</dbReference>
<evidence type="ECO:0000256" key="12">
    <source>
        <dbReference type="PROSITE-ProRule" id="PRU01360"/>
    </source>
</evidence>
<keyword evidence="4 12" id="KW-1134">Transmembrane beta strand</keyword>
<evidence type="ECO:0000256" key="1">
    <source>
        <dbReference type="ARBA" id="ARBA00004571"/>
    </source>
</evidence>
<dbReference type="Gene3D" id="2.40.170.20">
    <property type="entry name" value="TonB-dependent receptor, beta-barrel domain"/>
    <property type="match status" value="1"/>
</dbReference>
<dbReference type="Pfam" id="PF00593">
    <property type="entry name" value="TonB_dep_Rec_b-barrel"/>
    <property type="match status" value="1"/>
</dbReference>
<dbReference type="Gene3D" id="3.55.50.30">
    <property type="match status" value="1"/>
</dbReference>
<dbReference type="PROSITE" id="PS52016">
    <property type="entry name" value="TONB_DEPENDENT_REC_3"/>
    <property type="match status" value="1"/>
</dbReference>
<evidence type="ECO:0000256" key="9">
    <source>
        <dbReference type="ARBA" id="ARBA00023136"/>
    </source>
</evidence>
<dbReference type="InterPro" id="IPR039426">
    <property type="entry name" value="TonB-dep_rcpt-like"/>
</dbReference>
<evidence type="ECO:0000256" key="2">
    <source>
        <dbReference type="ARBA" id="ARBA00009810"/>
    </source>
</evidence>
<evidence type="ECO:0000256" key="14">
    <source>
        <dbReference type="SAM" id="SignalP"/>
    </source>
</evidence>
<keyword evidence="8 13" id="KW-0798">TonB box</keyword>
<organism evidence="16 17">
    <name type="scientific">Acinetobacter thutiue</name>
    <dbReference type="NCBI Taxonomy" id="2998078"/>
    <lineage>
        <taxon>Bacteria</taxon>
        <taxon>Pseudomonadati</taxon>
        <taxon>Pseudomonadota</taxon>
        <taxon>Gammaproteobacteria</taxon>
        <taxon>Moraxellales</taxon>
        <taxon>Moraxellaceae</taxon>
        <taxon>Acinetobacter</taxon>
    </lineage>
</organism>
<dbReference type="PANTHER" id="PTHR32552:SF74">
    <property type="entry name" value="HYDROXAMATE SIDEROPHORE RECEPTOR FHUE"/>
    <property type="match status" value="1"/>
</dbReference>
<keyword evidence="11 12" id="KW-0998">Cell outer membrane</keyword>
<evidence type="ECO:0000256" key="3">
    <source>
        <dbReference type="ARBA" id="ARBA00022448"/>
    </source>
</evidence>
<gene>
    <name evidence="16" type="ORF">QTA56_12095</name>
</gene>
<dbReference type="Pfam" id="PF07660">
    <property type="entry name" value="STN"/>
    <property type="match status" value="1"/>
</dbReference>
<dbReference type="Pfam" id="PF07715">
    <property type="entry name" value="Plug"/>
    <property type="match status" value="1"/>
</dbReference>
<reference evidence="16" key="1">
    <citation type="submission" date="2023-06" db="EMBL/GenBank/DDBJ databases">
        <title>Two novel species of Acinetobacter isolated from motorbike repairing workshop in Vietnam.</title>
        <authorList>
            <person name="Le N.T.T."/>
        </authorList>
    </citation>
    <scope>NUCLEOTIDE SEQUENCE</scope>
    <source>
        <strain evidence="16">VNH17</strain>
    </source>
</reference>